<dbReference type="InterPro" id="IPR020845">
    <property type="entry name" value="AMP-binding_CS"/>
</dbReference>
<keyword evidence="6" id="KW-1185">Reference proteome</keyword>
<dbReference type="PROSITE" id="PS00455">
    <property type="entry name" value="AMP_BINDING"/>
    <property type="match status" value="1"/>
</dbReference>
<dbReference type="FunFam" id="3.30.300.30:FF:000008">
    <property type="entry name" value="2,3-dihydroxybenzoate-AMP ligase"/>
    <property type="match status" value="1"/>
</dbReference>
<dbReference type="InterPro" id="IPR000873">
    <property type="entry name" value="AMP-dep_synth/lig_dom"/>
</dbReference>
<feature type="domain" description="AMP-dependent synthetase/ligase" evidence="3">
    <location>
        <begin position="26"/>
        <end position="415"/>
    </location>
</feature>
<evidence type="ECO:0000313" key="6">
    <source>
        <dbReference type="Proteomes" id="UP000319486"/>
    </source>
</evidence>
<dbReference type="Gene3D" id="3.40.50.12780">
    <property type="entry name" value="N-terminal domain of ligase-like"/>
    <property type="match status" value="1"/>
</dbReference>
<evidence type="ECO:0000259" key="3">
    <source>
        <dbReference type="Pfam" id="PF00501"/>
    </source>
</evidence>
<dbReference type="InterPro" id="IPR042099">
    <property type="entry name" value="ANL_N_sf"/>
</dbReference>
<dbReference type="GO" id="GO:0031956">
    <property type="term" value="F:medium-chain fatty acid-CoA ligase activity"/>
    <property type="evidence" value="ECO:0007669"/>
    <property type="project" value="TreeGrafter"/>
</dbReference>
<feature type="domain" description="AMP-binding enzyme C-terminal" evidence="4">
    <location>
        <begin position="466"/>
        <end position="541"/>
    </location>
</feature>
<dbReference type="STRING" id="582702.SAMN05192579_102185"/>
<dbReference type="GO" id="GO:0006631">
    <property type="term" value="P:fatty acid metabolic process"/>
    <property type="evidence" value="ECO:0007669"/>
    <property type="project" value="TreeGrafter"/>
</dbReference>
<proteinExistence type="inferred from homology"/>
<evidence type="ECO:0000313" key="5">
    <source>
        <dbReference type="EMBL" id="TPG09763.1"/>
    </source>
</evidence>
<dbReference type="CDD" id="cd05917">
    <property type="entry name" value="FACL_like_2"/>
    <property type="match status" value="1"/>
</dbReference>
<dbReference type="PANTHER" id="PTHR43201">
    <property type="entry name" value="ACYL-COA SYNTHETASE"/>
    <property type="match status" value="1"/>
</dbReference>
<evidence type="ECO:0000256" key="1">
    <source>
        <dbReference type="ARBA" id="ARBA00006432"/>
    </source>
</evidence>
<gene>
    <name evidence="5" type="ORF">EAH88_08830</name>
</gene>
<dbReference type="Gene3D" id="3.30.300.30">
    <property type="match status" value="1"/>
</dbReference>
<evidence type="ECO:0000256" key="2">
    <source>
        <dbReference type="ARBA" id="ARBA00022598"/>
    </source>
</evidence>
<dbReference type="PANTHER" id="PTHR43201:SF5">
    <property type="entry name" value="MEDIUM-CHAIN ACYL-COA LIGASE ACSF2, MITOCHONDRIAL"/>
    <property type="match status" value="1"/>
</dbReference>
<dbReference type="EMBL" id="RCZO01000004">
    <property type="protein sequence ID" value="TPG09763.1"/>
    <property type="molecule type" value="Genomic_DNA"/>
</dbReference>
<dbReference type="SUPFAM" id="SSF56801">
    <property type="entry name" value="Acetyl-CoA synthetase-like"/>
    <property type="match status" value="1"/>
</dbReference>
<name>A0A502CA87_9GAMM</name>
<comment type="caution">
    <text evidence="5">The sequence shown here is derived from an EMBL/GenBank/DDBJ whole genome shotgun (WGS) entry which is preliminary data.</text>
</comment>
<dbReference type="Proteomes" id="UP000319486">
    <property type="component" value="Unassembled WGS sequence"/>
</dbReference>
<dbReference type="InterPro" id="IPR025110">
    <property type="entry name" value="AMP-bd_C"/>
</dbReference>
<dbReference type="NCBIfam" id="NF009233">
    <property type="entry name" value="PRK12583.1"/>
    <property type="match status" value="1"/>
</dbReference>
<organism evidence="5 6">
    <name type="scientific">Rhodanobacter glycinis</name>
    <dbReference type="NCBI Taxonomy" id="582702"/>
    <lineage>
        <taxon>Bacteria</taxon>
        <taxon>Pseudomonadati</taxon>
        <taxon>Pseudomonadota</taxon>
        <taxon>Gammaproteobacteria</taxon>
        <taxon>Lysobacterales</taxon>
        <taxon>Rhodanobacteraceae</taxon>
        <taxon>Rhodanobacter</taxon>
    </lineage>
</organism>
<dbReference type="AlphaFoldDB" id="A0A502CA87"/>
<dbReference type="RefSeq" id="WP_140651592.1">
    <property type="nucleotide sequence ID" value="NZ_RCZO01000004.1"/>
</dbReference>
<comment type="similarity">
    <text evidence="1">Belongs to the ATP-dependent AMP-binding enzyme family.</text>
</comment>
<keyword evidence="2" id="KW-0436">Ligase</keyword>
<accession>A0A502CA87</accession>
<dbReference type="Pfam" id="PF00501">
    <property type="entry name" value="AMP-binding"/>
    <property type="match status" value="1"/>
</dbReference>
<dbReference type="Pfam" id="PF13193">
    <property type="entry name" value="AMP-binding_C"/>
    <property type="match status" value="1"/>
</dbReference>
<protein>
    <submittedName>
        <fullName evidence="5">AMP-binding protein</fullName>
    </submittedName>
</protein>
<dbReference type="InterPro" id="IPR045851">
    <property type="entry name" value="AMP-bd_C_sf"/>
</dbReference>
<sequence length="557" mass="61339">MSAAPSYVHGASPKPLLGDTVGALIDRIAATHPERPALVVRAQHVRMNYREFHAEVERVAAGLLALGLTRNDRVGIWAPNRAEWVALQFAAPKAGLILVNINPAYRAHELEYALNRVACRAVVLPRRFKTSHYLDILAGLAPELAASGPGQLHAARLPELREVILLDDMPAPGTRSWQQLAALGDASALAHLHEAERALGFDDPVNIQFTSGTTGAPKGATLTHHNIVNNGWFIGEAMRLTEHDRLCIPVPFYHCFGMVLGNLACVTHGACMVIPGEGFDALTTLETVAAEKCTGLHGVPTMFIAELEHPRFAEFDLGSLRTGIMAGSPCPIEVMRRVVEEMHMAEVTIAYGMTETSPVSFQTVPDDPLERRVDSVGRIHPHLEVKLVDEHGRVVPRGMPGELCTRGYSVMLGYWDDPARTGEVIDSARWMHTGDLAVIDADGYCSIVGRLKDMIIRGGENVYPREIEEFLYTHPKVQDVQVFGVPDPKFGEQSCAWIRLRGGCTSSEAEIQDYCRHHLAYYKVPHYVRFVDAFPMTVTGKVQKYLMREAMVAELGL</sequence>
<reference evidence="5 6" key="1">
    <citation type="journal article" date="2019" name="Environ. Microbiol.">
        <title>Species interactions and distinct microbial communities in high Arctic permafrost affected cryosols are associated with the CH4 and CO2 gas fluxes.</title>
        <authorList>
            <person name="Altshuler I."/>
            <person name="Hamel J."/>
            <person name="Turney S."/>
            <person name="Magnuson E."/>
            <person name="Levesque R."/>
            <person name="Greer C."/>
            <person name="Whyte L.G."/>
        </authorList>
    </citation>
    <scope>NUCLEOTIDE SEQUENCE [LARGE SCALE GENOMIC DNA]</scope>
    <source>
        <strain evidence="5 6">S13Y</strain>
    </source>
</reference>
<dbReference type="FunFam" id="3.40.50.12780:FF:000003">
    <property type="entry name" value="Long-chain-fatty-acid--CoA ligase FadD"/>
    <property type="match status" value="1"/>
</dbReference>
<evidence type="ECO:0000259" key="4">
    <source>
        <dbReference type="Pfam" id="PF13193"/>
    </source>
</evidence>